<proteinExistence type="predicted"/>
<name>A0A1I4M9X8_9HYPH</name>
<dbReference type="SMART" id="SM00052">
    <property type="entry name" value="EAL"/>
    <property type="match status" value="1"/>
</dbReference>
<dbReference type="AlphaFoldDB" id="A0A1I4M9X8"/>
<dbReference type="STRING" id="414703.SAMN04488125_13611"/>
<dbReference type="SUPFAM" id="SSF141868">
    <property type="entry name" value="EAL domain-like"/>
    <property type="match status" value="1"/>
</dbReference>
<dbReference type="InterPro" id="IPR003018">
    <property type="entry name" value="GAF"/>
</dbReference>
<dbReference type="Gene3D" id="3.30.450.40">
    <property type="match status" value="1"/>
</dbReference>
<dbReference type="RefSeq" id="WP_207549503.1">
    <property type="nucleotide sequence ID" value="NZ_FOSV01000036.1"/>
</dbReference>
<dbReference type="CDD" id="cd01948">
    <property type="entry name" value="EAL"/>
    <property type="match status" value="1"/>
</dbReference>
<dbReference type="PANTHER" id="PTHR33121:SF76">
    <property type="entry name" value="SIGNALING PROTEIN"/>
    <property type="match status" value="1"/>
</dbReference>
<dbReference type="Proteomes" id="UP000198804">
    <property type="component" value="Unassembled WGS sequence"/>
</dbReference>
<dbReference type="PROSITE" id="PS50883">
    <property type="entry name" value="EAL"/>
    <property type="match status" value="1"/>
</dbReference>
<dbReference type="Pfam" id="PF00563">
    <property type="entry name" value="EAL"/>
    <property type="match status" value="1"/>
</dbReference>
<evidence type="ECO:0000313" key="3">
    <source>
        <dbReference type="Proteomes" id="UP000198804"/>
    </source>
</evidence>
<dbReference type="EMBL" id="FOSV01000036">
    <property type="protein sequence ID" value="SFM00008.1"/>
    <property type="molecule type" value="Genomic_DNA"/>
</dbReference>
<evidence type="ECO:0000259" key="1">
    <source>
        <dbReference type="PROSITE" id="PS50883"/>
    </source>
</evidence>
<keyword evidence="3" id="KW-1185">Reference proteome</keyword>
<dbReference type="InterPro" id="IPR035919">
    <property type="entry name" value="EAL_sf"/>
</dbReference>
<dbReference type="GO" id="GO:0071111">
    <property type="term" value="F:cyclic-guanylate-specific phosphodiesterase activity"/>
    <property type="evidence" value="ECO:0007669"/>
    <property type="project" value="InterPro"/>
</dbReference>
<organism evidence="2 3">
    <name type="scientific">Methylorubrum salsuginis</name>
    <dbReference type="NCBI Taxonomy" id="414703"/>
    <lineage>
        <taxon>Bacteria</taxon>
        <taxon>Pseudomonadati</taxon>
        <taxon>Pseudomonadota</taxon>
        <taxon>Alphaproteobacteria</taxon>
        <taxon>Hyphomicrobiales</taxon>
        <taxon>Methylobacteriaceae</taxon>
        <taxon>Methylorubrum</taxon>
    </lineage>
</organism>
<feature type="domain" description="EAL" evidence="1">
    <location>
        <begin position="162"/>
        <end position="404"/>
    </location>
</feature>
<sequence>MSLASLFDPGHGTAGEQVQAILQAVRRHLAMDVGFVSEFISGRRVFRFTDGRTSSNPITVGASDPLEKSFCYYVARGMMPELMRDAREDPIAADLPVTRELPVGAHLSVPLRHSDGTTYGSVCCFSFTPDRSLTTRDLGLLRLCADLVGAILHRDSRAATERDEGRARILAVIEAKAIEIAYQPIFSLSEGRLKAFEALSRFTAEPRRGPDQWFGEAAKVGLGEELEFLALDRALADLAALDPALLLTVNLTPVRLLSPRLAAAFAGVPLERVVLELTEHAGVESYEALRQALAPLRARGLRLAIDDVGAGHSTFRHVLDLAPEYIKLDMSLIRGIDRDAARRALAESITTYGRRTGCDVVAEGIETLAEFAALRDIGITCAQGYLLGRPVPLADAVRMPLAATFPDATA</sequence>
<evidence type="ECO:0000313" key="2">
    <source>
        <dbReference type="EMBL" id="SFM00008.1"/>
    </source>
</evidence>
<dbReference type="Gene3D" id="3.20.20.450">
    <property type="entry name" value="EAL domain"/>
    <property type="match status" value="1"/>
</dbReference>
<dbReference type="SMART" id="SM00065">
    <property type="entry name" value="GAF"/>
    <property type="match status" value="1"/>
</dbReference>
<dbReference type="Pfam" id="PF01590">
    <property type="entry name" value="GAF"/>
    <property type="match status" value="1"/>
</dbReference>
<dbReference type="PANTHER" id="PTHR33121">
    <property type="entry name" value="CYCLIC DI-GMP PHOSPHODIESTERASE PDEF"/>
    <property type="match status" value="1"/>
</dbReference>
<dbReference type="InterPro" id="IPR001633">
    <property type="entry name" value="EAL_dom"/>
</dbReference>
<dbReference type="SUPFAM" id="SSF55781">
    <property type="entry name" value="GAF domain-like"/>
    <property type="match status" value="1"/>
</dbReference>
<gene>
    <name evidence="2" type="ORF">SAMN04488125_13611</name>
</gene>
<dbReference type="InterPro" id="IPR050706">
    <property type="entry name" value="Cyclic-di-GMP_PDE-like"/>
</dbReference>
<dbReference type="InterPro" id="IPR029016">
    <property type="entry name" value="GAF-like_dom_sf"/>
</dbReference>
<protein>
    <submittedName>
        <fullName evidence="2">EAL domain, c-di-GMP-specific phosphodiesterase class I (Or its enzymatically inactive variant)</fullName>
    </submittedName>
</protein>
<accession>A0A1I4M9X8</accession>
<reference evidence="3" key="1">
    <citation type="submission" date="2016-10" db="EMBL/GenBank/DDBJ databases">
        <authorList>
            <person name="Varghese N."/>
            <person name="Submissions S."/>
        </authorList>
    </citation>
    <scope>NUCLEOTIDE SEQUENCE [LARGE SCALE GENOMIC DNA]</scope>
    <source>
        <strain evidence="3">CGMCC 1.6474</strain>
    </source>
</reference>